<protein>
    <recommendedName>
        <fullName evidence="3">T-complex protein 1 subunit delta</fullName>
    </recommendedName>
    <alternativeName>
        <fullName evidence="8">CCT-delta</fullName>
    </alternativeName>
</protein>
<gene>
    <name evidence="11" type="ORF">GNI_065380</name>
</gene>
<accession>A0A023B7V0</accession>
<dbReference type="GO" id="GO:0140662">
    <property type="term" value="F:ATP-dependent protein folding chaperone"/>
    <property type="evidence" value="ECO:0007669"/>
    <property type="project" value="InterPro"/>
</dbReference>
<dbReference type="InterPro" id="IPR027413">
    <property type="entry name" value="GROEL-like_equatorial_sf"/>
</dbReference>
<evidence type="ECO:0000256" key="2">
    <source>
        <dbReference type="ARBA" id="ARBA00008020"/>
    </source>
</evidence>
<dbReference type="GeneID" id="22912415"/>
<evidence type="ECO:0000313" key="12">
    <source>
        <dbReference type="Proteomes" id="UP000019763"/>
    </source>
</evidence>
<dbReference type="InterPro" id="IPR002423">
    <property type="entry name" value="Cpn60/GroEL/TCP-1"/>
</dbReference>
<evidence type="ECO:0000256" key="6">
    <source>
        <dbReference type="ARBA" id="ARBA00022840"/>
    </source>
</evidence>
<dbReference type="InterPro" id="IPR002194">
    <property type="entry name" value="Chaperonin_TCP-1_CS"/>
</dbReference>
<evidence type="ECO:0000256" key="9">
    <source>
        <dbReference type="RuleBase" id="RU004187"/>
    </source>
</evidence>
<comment type="caution">
    <text evidence="11">The sequence shown here is derived from an EMBL/GenBank/DDBJ whole genome shotgun (WGS) entry which is preliminary data.</text>
</comment>
<keyword evidence="6 9" id="KW-0067">ATP-binding</keyword>
<dbReference type="OMA" id="LATECIR"/>
<dbReference type="RefSeq" id="XP_011130131.1">
    <property type="nucleotide sequence ID" value="XM_011131829.1"/>
</dbReference>
<evidence type="ECO:0000256" key="8">
    <source>
        <dbReference type="ARBA" id="ARBA00030347"/>
    </source>
</evidence>
<dbReference type="GO" id="GO:0005524">
    <property type="term" value="F:ATP binding"/>
    <property type="evidence" value="ECO:0007669"/>
    <property type="project" value="UniProtKB-KW"/>
</dbReference>
<organism evidence="11 12">
    <name type="scientific">Gregarina niphandrodes</name>
    <name type="common">Septate eugregarine</name>
    <dbReference type="NCBI Taxonomy" id="110365"/>
    <lineage>
        <taxon>Eukaryota</taxon>
        <taxon>Sar</taxon>
        <taxon>Alveolata</taxon>
        <taxon>Apicomplexa</taxon>
        <taxon>Conoidasida</taxon>
        <taxon>Gregarinasina</taxon>
        <taxon>Eugregarinorida</taxon>
        <taxon>Gregarinidae</taxon>
        <taxon>Gregarina</taxon>
    </lineage>
</organism>
<feature type="non-terminal residue" evidence="11">
    <location>
        <position position="431"/>
    </location>
</feature>
<dbReference type="InterPro" id="IPR017998">
    <property type="entry name" value="Chaperone_TCP-1"/>
</dbReference>
<dbReference type="GO" id="GO:0016887">
    <property type="term" value="F:ATP hydrolysis activity"/>
    <property type="evidence" value="ECO:0007669"/>
    <property type="project" value="InterPro"/>
</dbReference>
<evidence type="ECO:0000256" key="7">
    <source>
        <dbReference type="ARBA" id="ARBA00023186"/>
    </source>
</evidence>
<evidence type="ECO:0000256" key="5">
    <source>
        <dbReference type="ARBA" id="ARBA00022741"/>
    </source>
</evidence>
<dbReference type="PROSITE" id="PS00750">
    <property type="entry name" value="TCP1_1"/>
    <property type="match status" value="1"/>
</dbReference>
<keyword evidence="4" id="KW-0963">Cytoplasm</keyword>
<dbReference type="Proteomes" id="UP000019763">
    <property type="component" value="Unassembled WGS sequence"/>
</dbReference>
<dbReference type="FunFam" id="3.50.7.10:FF:000010">
    <property type="entry name" value="T-complex protein 1 subunit delta"/>
    <property type="match status" value="1"/>
</dbReference>
<dbReference type="SUPFAM" id="SSF52029">
    <property type="entry name" value="GroEL apical domain-like"/>
    <property type="match status" value="1"/>
</dbReference>
<dbReference type="PROSITE" id="PS00995">
    <property type="entry name" value="TCP1_3"/>
    <property type="match status" value="1"/>
</dbReference>
<proteinExistence type="inferred from homology"/>
<dbReference type="PANTHER" id="PTHR11353">
    <property type="entry name" value="CHAPERONIN"/>
    <property type="match status" value="1"/>
</dbReference>
<reference evidence="11" key="1">
    <citation type="submission" date="2013-12" db="EMBL/GenBank/DDBJ databases">
        <authorList>
            <person name="Omoto C.K."/>
            <person name="Sibley D."/>
            <person name="Venepally P."/>
            <person name="Hadjithomas M."/>
            <person name="Karamycheva S."/>
            <person name="Brunk B."/>
            <person name="Roos D."/>
            <person name="Caler E."/>
            <person name="Lorenzi H."/>
        </authorList>
    </citation>
    <scope>NUCLEOTIDE SEQUENCE</scope>
</reference>
<dbReference type="Gene3D" id="3.30.260.10">
    <property type="entry name" value="TCP-1-like chaperonin intermediate domain"/>
    <property type="match status" value="1"/>
</dbReference>
<dbReference type="InterPro" id="IPR027409">
    <property type="entry name" value="GroEL-like_apical_dom_sf"/>
</dbReference>
<evidence type="ECO:0000256" key="10">
    <source>
        <dbReference type="SAM" id="MobiDB-lite"/>
    </source>
</evidence>
<dbReference type="AlphaFoldDB" id="A0A023B7V0"/>
<comment type="similarity">
    <text evidence="2 9">Belongs to the TCP-1 chaperonin family.</text>
</comment>
<dbReference type="EMBL" id="AFNH02000491">
    <property type="protein sequence ID" value="EZG67932.1"/>
    <property type="molecule type" value="Genomic_DNA"/>
</dbReference>
<dbReference type="Pfam" id="PF00118">
    <property type="entry name" value="Cpn60_TCP1"/>
    <property type="match status" value="1"/>
</dbReference>
<dbReference type="GO" id="GO:0005737">
    <property type="term" value="C:cytoplasm"/>
    <property type="evidence" value="ECO:0007669"/>
    <property type="project" value="UniProtKB-SubCell"/>
</dbReference>
<dbReference type="eggNOG" id="KOG0358">
    <property type="taxonomic scope" value="Eukaryota"/>
</dbReference>
<dbReference type="Gene3D" id="3.50.7.10">
    <property type="entry name" value="GroEL"/>
    <property type="match status" value="1"/>
</dbReference>
<dbReference type="Gene3D" id="1.10.560.10">
    <property type="entry name" value="GroEL-like equatorial domain"/>
    <property type="match status" value="1"/>
</dbReference>
<evidence type="ECO:0000313" key="11">
    <source>
        <dbReference type="EMBL" id="EZG67932.1"/>
    </source>
</evidence>
<keyword evidence="7 9" id="KW-0143">Chaperone</keyword>
<comment type="subcellular location">
    <subcellularLocation>
        <location evidence="1">Cytoplasm</location>
    </subcellularLocation>
</comment>
<evidence type="ECO:0000256" key="1">
    <source>
        <dbReference type="ARBA" id="ARBA00004496"/>
    </source>
</evidence>
<dbReference type="SUPFAM" id="SSF48592">
    <property type="entry name" value="GroEL equatorial domain-like"/>
    <property type="match status" value="1"/>
</dbReference>
<sequence>MSFASVAKGVTKTDRLDRNDRAMSTRQQNTNAAKAVADAVRTSLGPLGMDKLIHGAKGDVVITNDGATILKEMNVIHPAAKMLVELSESQDVEAGDGTTSVVVVAGALITAASGLLEKGLHPQTIAQAFLQASKMAQEVLSEMSIPVDVTDREELEKAVSTSLQSKVVSSLASHLAPIAVEAVCAVHRNLEDANVDLNDVRVVKQLGGTIDDSELVQGLVLPNQRVSRIAGGPTSCRDAKIGLIQFCLSLPKTDMDQQITIKDYTAMDRLLRQERLQMAKMVKKIQATGCNVLLVQKSILREAVNELALDFLAKANILVLRDIERDEVDFIARTVGCEPISSLEHFTPERLGAAQLVEEQVVGESRVVKFTGCKSDHTVSVILRASNRLTLEEAERSFRDAICVVRSMIRTRRLLPGGGAAETEMSIKLAE</sequence>
<dbReference type="PRINTS" id="PR00304">
    <property type="entry name" value="TCOMPLEXTCP1"/>
</dbReference>
<feature type="region of interest" description="Disordered" evidence="10">
    <location>
        <begin position="1"/>
        <end position="32"/>
    </location>
</feature>
<dbReference type="SUPFAM" id="SSF54849">
    <property type="entry name" value="GroEL-intermediate domain like"/>
    <property type="match status" value="1"/>
</dbReference>
<dbReference type="InterPro" id="IPR027410">
    <property type="entry name" value="TCP-1-like_intermed_sf"/>
</dbReference>
<keyword evidence="5 9" id="KW-0547">Nucleotide-binding</keyword>
<feature type="compositionally biased region" description="Basic and acidic residues" evidence="10">
    <location>
        <begin position="11"/>
        <end position="23"/>
    </location>
</feature>
<name>A0A023B7V0_GRENI</name>
<evidence type="ECO:0000256" key="3">
    <source>
        <dbReference type="ARBA" id="ARBA00016107"/>
    </source>
</evidence>
<dbReference type="PROSITE" id="PS00751">
    <property type="entry name" value="TCP1_2"/>
    <property type="match status" value="1"/>
</dbReference>
<dbReference type="VEuPathDB" id="CryptoDB:GNI_065380"/>
<evidence type="ECO:0000256" key="4">
    <source>
        <dbReference type="ARBA" id="ARBA00022490"/>
    </source>
</evidence>
<dbReference type="GO" id="GO:0051082">
    <property type="term" value="F:unfolded protein binding"/>
    <property type="evidence" value="ECO:0007669"/>
    <property type="project" value="InterPro"/>
</dbReference>
<dbReference type="OrthoDB" id="10248520at2759"/>
<keyword evidence="12" id="KW-1185">Reference proteome</keyword>